<keyword evidence="8" id="KW-1185">Reference proteome</keyword>
<dbReference type="PaxDb" id="3055-EDO97272"/>
<reference evidence="7 8" key="1">
    <citation type="journal article" date="2007" name="Science">
        <title>The Chlamydomonas genome reveals the evolution of key animal and plant functions.</title>
        <authorList>
            <person name="Merchant S.S."/>
            <person name="Prochnik S.E."/>
            <person name="Vallon O."/>
            <person name="Harris E.H."/>
            <person name="Karpowicz S.J."/>
            <person name="Witman G.B."/>
            <person name="Terry A."/>
            <person name="Salamov A."/>
            <person name="Fritz-Laylin L.K."/>
            <person name="Marechal-Drouard L."/>
            <person name="Marshall W.F."/>
            <person name="Qu L.H."/>
            <person name="Nelson D.R."/>
            <person name="Sanderfoot A.A."/>
            <person name="Spalding M.H."/>
            <person name="Kapitonov V.V."/>
            <person name="Ren Q."/>
            <person name="Ferris P."/>
            <person name="Lindquist E."/>
            <person name="Shapiro H."/>
            <person name="Lucas S.M."/>
            <person name="Grimwood J."/>
            <person name="Schmutz J."/>
            <person name="Cardol P."/>
            <person name="Cerutti H."/>
            <person name="Chanfreau G."/>
            <person name="Chen C.L."/>
            <person name="Cognat V."/>
            <person name="Croft M.T."/>
            <person name="Dent R."/>
            <person name="Dutcher S."/>
            <person name="Fernandez E."/>
            <person name="Fukuzawa H."/>
            <person name="Gonzalez-Ballester D."/>
            <person name="Gonzalez-Halphen D."/>
            <person name="Hallmann A."/>
            <person name="Hanikenne M."/>
            <person name="Hippler M."/>
            <person name="Inwood W."/>
            <person name="Jabbari K."/>
            <person name="Kalanon M."/>
            <person name="Kuras R."/>
            <person name="Lefebvre P.A."/>
            <person name="Lemaire S.D."/>
            <person name="Lobanov A.V."/>
            <person name="Lohr M."/>
            <person name="Manuell A."/>
            <person name="Meier I."/>
            <person name="Mets L."/>
            <person name="Mittag M."/>
            <person name="Mittelmeier T."/>
            <person name="Moroney J.V."/>
            <person name="Moseley J."/>
            <person name="Napoli C."/>
            <person name="Nedelcu A.M."/>
            <person name="Niyogi K."/>
            <person name="Novoselov S.V."/>
            <person name="Paulsen I.T."/>
            <person name="Pazour G."/>
            <person name="Purton S."/>
            <person name="Ral J.P."/>
            <person name="Riano-Pachon D.M."/>
            <person name="Riekhof W."/>
            <person name="Rymarquis L."/>
            <person name="Schroda M."/>
            <person name="Stern D."/>
            <person name="Umen J."/>
            <person name="Willows R."/>
            <person name="Wilson N."/>
            <person name="Zimmer S.L."/>
            <person name="Allmer J."/>
            <person name="Balk J."/>
            <person name="Bisova K."/>
            <person name="Chen C.J."/>
            <person name="Elias M."/>
            <person name="Gendler K."/>
            <person name="Hauser C."/>
            <person name="Lamb M.R."/>
            <person name="Ledford H."/>
            <person name="Long J.C."/>
            <person name="Minagawa J."/>
            <person name="Page M.D."/>
            <person name="Pan J."/>
            <person name="Pootakham W."/>
            <person name="Roje S."/>
            <person name="Rose A."/>
            <person name="Stahlberg E."/>
            <person name="Terauchi A.M."/>
            <person name="Yang P."/>
            <person name="Ball S."/>
            <person name="Bowler C."/>
            <person name="Dieckmann C.L."/>
            <person name="Gladyshev V.N."/>
            <person name="Green P."/>
            <person name="Jorgensen R."/>
            <person name="Mayfield S."/>
            <person name="Mueller-Roeber B."/>
            <person name="Rajamani S."/>
            <person name="Sayre R.T."/>
            <person name="Brokstein P."/>
            <person name="Dubchak I."/>
            <person name="Goodstein D."/>
            <person name="Hornick L."/>
            <person name="Huang Y.W."/>
            <person name="Jhaveri J."/>
            <person name="Luo Y."/>
            <person name="Martinez D."/>
            <person name="Ngau W.C."/>
            <person name="Otillar B."/>
            <person name="Poliakov A."/>
            <person name="Porter A."/>
            <person name="Szajkowski L."/>
            <person name="Werner G."/>
            <person name="Zhou K."/>
            <person name="Grigoriev I.V."/>
            <person name="Rokhsar D.S."/>
            <person name="Grossman A.R."/>
        </authorList>
    </citation>
    <scope>NUCLEOTIDE SEQUENCE [LARGE SCALE GENOMIC DNA]</scope>
    <source>
        <strain evidence="8">CC-503</strain>
    </source>
</reference>
<dbReference type="GeneID" id="5727616"/>
<evidence type="ECO:0000256" key="1">
    <source>
        <dbReference type="ARBA" id="ARBA00022679"/>
    </source>
</evidence>
<organism evidence="7 8">
    <name type="scientific">Chlamydomonas reinhardtii</name>
    <name type="common">Chlamydomonas smithii</name>
    <dbReference type="NCBI Taxonomy" id="3055"/>
    <lineage>
        <taxon>Eukaryota</taxon>
        <taxon>Viridiplantae</taxon>
        <taxon>Chlorophyta</taxon>
        <taxon>core chlorophytes</taxon>
        <taxon>Chlorophyceae</taxon>
        <taxon>CS clade</taxon>
        <taxon>Chlamydomonadales</taxon>
        <taxon>Chlamydomonadaceae</taxon>
        <taxon>Chlamydomonas</taxon>
    </lineage>
</organism>
<dbReference type="InterPro" id="IPR050339">
    <property type="entry name" value="CC_SR_Kinase"/>
</dbReference>
<protein>
    <submittedName>
        <fullName evidence="7">Uncharacterized protein</fullName>
    </submittedName>
</protein>
<evidence type="ECO:0000256" key="3">
    <source>
        <dbReference type="ARBA" id="ARBA00022777"/>
    </source>
</evidence>
<dbReference type="InParanoid" id="A8JFV0"/>
<dbReference type="SMART" id="SM00220">
    <property type="entry name" value="S_TKc"/>
    <property type="match status" value="1"/>
</dbReference>
<dbReference type="PROSITE" id="PS00107">
    <property type="entry name" value="PROTEIN_KINASE_ATP"/>
    <property type="match status" value="1"/>
</dbReference>
<name>A8JFV0_CHLRE</name>
<feature type="compositionally biased region" description="Polar residues" evidence="6">
    <location>
        <begin position="83"/>
        <end position="92"/>
    </location>
</feature>
<dbReference type="FunCoup" id="A8JFV0">
    <property type="interactions" value="389"/>
</dbReference>
<dbReference type="OMA" id="WLNEMQA"/>
<dbReference type="InterPro" id="IPR017441">
    <property type="entry name" value="Protein_kinase_ATP_BS"/>
</dbReference>
<evidence type="ECO:0000313" key="7">
    <source>
        <dbReference type="EMBL" id="PNW81420.1"/>
    </source>
</evidence>
<dbReference type="STRING" id="3055.A8JFV0"/>
<feature type="region of interest" description="Disordered" evidence="6">
    <location>
        <begin position="1"/>
        <end position="100"/>
    </location>
</feature>
<dbReference type="OrthoDB" id="1335080at2759"/>
<keyword evidence="2" id="KW-0547">Nucleotide-binding</keyword>
<dbReference type="InterPro" id="IPR008271">
    <property type="entry name" value="Ser/Thr_kinase_AS"/>
</dbReference>
<dbReference type="GO" id="GO:0004713">
    <property type="term" value="F:protein tyrosine kinase activity"/>
    <property type="evidence" value="ECO:0000318"/>
    <property type="project" value="GO_Central"/>
</dbReference>
<comment type="similarity">
    <text evidence="5">Belongs to the protein kinase superfamily. Ser/Thr protein kinase family. GCN2 subfamily.</text>
</comment>
<dbReference type="eggNOG" id="KOG0601">
    <property type="taxonomic scope" value="Eukaryota"/>
</dbReference>
<dbReference type="Gene3D" id="3.30.200.20">
    <property type="entry name" value="Phosphorylase Kinase, domain 1"/>
    <property type="match status" value="1"/>
</dbReference>
<dbReference type="HOGENOM" id="CLU_521131_0_0_1"/>
<dbReference type="PROSITE" id="PS50011">
    <property type="entry name" value="PROTEIN_KINASE_DOM"/>
    <property type="match status" value="1"/>
</dbReference>
<dbReference type="InterPro" id="IPR011009">
    <property type="entry name" value="Kinase-like_dom_sf"/>
</dbReference>
<dbReference type="EMBL" id="CM008968">
    <property type="protein sequence ID" value="PNW81420.1"/>
    <property type="molecule type" value="Genomic_DNA"/>
</dbReference>
<dbReference type="Gramene" id="PNW81420">
    <property type="protein sequence ID" value="PNW81420"/>
    <property type="gene ID" value="CHLRE_07g355250v5"/>
</dbReference>
<feature type="compositionally biased region" description="Low complexity" evidence="6">
    <location>
        <begin position="18"/>
        <end position="40"/>
    </location>
</feature>
<dbReference type="PANTHER" id="PTHR11042">
    <property type="entry name" value="EUKARYOTIC TRANSLATION INITIATION FACTOR 2-ALPHA KINASE EIF2-ALPHA KINASE -RELATED"/>
    <property type="match status" value="1"/>
</dbReference>
<dbReference type="GO" id="GO:0005634">
    <property type="term" value="C:nucleus"/>
    <property type="evidence" value="ECO:0000318"/>
    <property type="project" value="GO_Central"/>
</dbReference>
<dbReference type="InterPro" id="IPR000719">
    <property type="entry name" value="Prot_kinase_dom"/>
</dbReference>
<dbReference type="AlphaFoldDB" id="A8JFV0"/>
<dbReference type="Gene3D" id="1.10.510.10">
    <property type="entry name" value="Transferase(Phosphotransferase) domain 1"/>
    <property type="match status" value="1"/>
</dbReference>
<proteinExistence type="inferred from homology"/>
<evidence type="ECO:0000256" key="5">
    <source>
        <dbReference type="ARBA" id="ARBA00037982"/>
    </source>
</evidence>
<dbReference type="KEGG" id="cre:CHLRE_07g355250v5"/>
<feature type="region of interest" description="Disordered" evidence="6">
    <location>
        <begin position="112"/>
        <end position="186"/>
    </location>
</feature>
<dbReference type="SUPFAM" id="SSF56112">
    <property type="entry name" value="Protein kinase-like (PK-like)"/>
    <property type="match status" value="1"/>
</dbReference>
<dbReference type="Pfam" id="PF00069">
    <property type="entry name" value="Pkinase"/>
    <property type="match status" value="1"/>
</dbReference>
<dbReference type="PROSITE" id="PS00108">
    <property type="entry name" value="PROTEIN_KINASE_ST"/>
    <property type="match status" value="1"/>
</dbReference>
<keyword evidence="1" id="KW-0808">Transferase</keyword>
<feature type="compositionally biased region" description="Low complexity" evidence="6">
    <location>
        <begin position="148"/>
        <end position="157"/>
    </location>
</feature>
<keyword evidence="3" id="KW-0418">Kinase</keyword>
<dbReference type="Proteomes" id="UP000006906">
    <property type="component" value="Chromosome 7"/>
</dbReference>
<dbReference type="PANTHER" id="PTHR11042:SF185">
    <property type="entry name" value="WEE1-LIKE PROTEIN KINASE"/>
    <property type="match status" value="1"/>
</dbReference>
<evidence type="ECO:0000256" key="6">
    <source>
        <dbReference type="SAM" id="MobiDB-lite"/>
    </source>
</evidence>
<sequence>MATAAMKPPGGSIFNYYSKQKQQSQQSQQQQCSESTSSLQMSLRHMNLGDISRPPAANPPDGPVLSQEPRPHMRALRPRVLDLSSQPSQEQYTPDHLTPQEQLFRMEYEPSTMQVDDDVSRSPAPSPRAMKRPRPLKVLPGNMDDEVSSQSQSQSRSVGEPSTCSKALSGRPPIPKLREVQPPMPRNPYLVRADDDNHVFQASQSCLNRGNYSRFLWDYHQEAELGHGNFSKVYKAVHRLTGIAYAVKTNKVPITTLQARNMWLNEMQALAAVQPHPNIVGLYDTWFEPGGDAEQAYIKQELCGESLRDMFKRRVQFKEVEVLEILRQMASALKRIHDLGMVHLDIKPDNIYLAAPSPADLALRAASGANASSSAGSSSGGSSAAPVYKLGDFGLAMLPGGQRAGTSEGDVKYLAPEALKSRDFLTSGLADRLDVFALGASVYELLRGTELPKNGQSYHDIRQGKLFLPSASTRIINLLKKMMSPDPAQRPTADGILRSTLLQAGTSSSQLAATTSTPLPMSQ</sequence>
<evidence type="ECO:0000256" key="2">
    <source>
        <dbReference type="ARBA" id="ARBA00022741"/>
    </source>
</evidence>
<evidence type="ECO:0000256" key="4">
    <source>
        <dbReference type="ARBA" id="ARBA00022840"/>
    </source>
</evidence>
<dbReference type="RefSeq" id="XP_001702079.1">
    <property type="nucleotide sequence ID" value="XM_001702027.2"/>
</dbReference>
<accession>A8JFV0</accession>
<dbReference type="GO" id="GO:0005737">
    <property type="term" value="C:cytoplasm"/>
    <property type="evidence" value="ECO:0000318"/>
    <property type="project" value="GO_Central"/>
</dbReference>
<gene>
    <name evidence="7" type="ORF">CHLRE_07g355250v5</name>
</gene>
<dbReference type="GO" id="GO:0005524">
    <property type="term" value="F:ATP binding"/>
    <property type="evidence" value="ECO:0007669"/>
    <property type="project" value="UniProtKB-UniRule"/>
</dbReference>
<evidence type="ECO:0000313" key="8">
    <source>
        <dbReference type="Proteomes" id="UP000006906"/>
    </source>
</evidence>
<keyword evidence="4" id="KW-0067">ATP-binding</keyword>
<dbReference type="FunFam" id="1.10.510.10:FF:001589">
    <property type="entry name" value="Probable protein kinase DDB_G0277539"/>
    <property type="match status" value="1"/>
</dbReference>